<name>A0ABN7W5P7_GIGMA</name>
<evidence type="ECO:0000313" key="2">
    <source>
        <dbReference type="Proteomes" id="UP000789901"/>
    </source>
</evidence>
<organism evidence="1 2">
    <name type="scientific">Gigaspora margarita</name>
    <dbReference type="NCBI Taxonomy" id="4874"/>
    <lineage>
        <taxon>Eukaryota</taxon>
        <taxon>Fungi</taxon>
        <taxon>Fungi incertae sedis</taxon>
        <taxon>Mucoromycota</taxon>
        <taxon>Glomeromycotina</taxon>
        <taxon>Glomeromycetes</taxon>
        <taxon>Diversisporales</taxon>
        <taxon>Gigasporaceae</taxon>
        <taxon>Gigaspora</taxon>
    </lineage>
</organism>
<dbReference type="EMBL" id="CAJVQB010032184">
    <property type="protein sequence ID" value="CAG8817977.1"/>
    <property type="molecule type" value="Genomic_DNA"/>
</dbReference>
<sequence>MGGFGNSNNDQVETDDDLEDKTCAEQVKCAIDEHDLIYWFVSGLNELYHSKIMLLNLPIVIKSKKPNDDEFESNLDNGIYKDNISYRDKFNNIIIKNIDRTSSRNCHNQDRVEIEIKANIEEVPKVLIDDKSVFDSCIENKDINRLSISKLAK</sequence>
<accession>A0ABN7W5P7</accession>
<dbReference type="Proteomes" id="UP000789901">
    <property type="component" value="Unassembled WGS sequence"/>
</dbReference>
<reference evidence="1 2" key="1">
    <citation type="submission" date="2021-06" db="EMBL/GenBank/DDBJ databases">
        <authorList>
            <person name="Kallberg Y."/>
            <person name="Tangrot J."/>
            <person name="Rosling A."/>
        </authorList>
    </citation>
    <scope>NUCLEOTIDE SEQUENCE [LARGE SCALE GENOMIC DNA]</scope>
    <source>
        <strain evidence="1 2">120-4 pot B 10/14</strain>
    </source>
</reference>
<feature type="non-terminal residue" evidence="1">
    <location>
        <position position="153"/>
    </location>
</feature>
<comment type="caution">
    <text evidence="1">The sequence shown here is derived from an EMBL/GenBank/DDBJ whole genome shotgun (WGS) entry which is preliminary data.</text>
</comment>
<protein>
    <submittedName>
        <fullName evidence="1">44175_t:CDS:1</fullName>
    </submittedName>
</protein>
<proteinExistence type="predicted"/>
<keyword evidence="2" id="KW-1185">Reference proteome</keyword>
<evidence type="ECO:0000313" key="1">
    <source>
        <dbReference type="EMBL" id="CAG8817977.1"/>
    </source>
</evidence>
<gene>
    <name evidence="1" type="ORF">GMARGA_LOCUS26939</name>
</gene>